<dbReference type="SUPFAM" id="SSF52833">
    <property type="entry name" value="Thioredoxin-like"/>
    <property type="match status" value="1"/>
</dbReference>
<accession>A0A0B6ZLZ9</accession>
<dbReference type="EMBL" id="HACG01022648">
    <property type="protein sequence ID" value="CEK69513.1"/>
    <property type="molecule type" value="Transcribed_RNA"/>
</dbReference>
<gene>
    <name evidence="3" type="primary">ORF70482</name>
</gene>
<dbReference type="InterPro" id="IPR036249">
    <property type="entry name" value="Thioredoxin-like_sf"/>
</dbReference>
<evidence type="ECO:0000313" key="3">
    <source>
        <dbReference type="EMBL" id="CEK69513.1"/>
    </source>
</evidence>
<proteinExistence type="predicted"/>
<feature type="domain" description="Thioredoxin" evidence="2">
    <location>
        <begin position="139"/>
        <end position="216"/>
    </location>
</feature>
<dbReference type="GO" id="GO:0015035">
    <property type="term" value="F:protein-disulfide reductase activity"/>
    <property type="evidence" value="ECO:0007669"/>
    <property type="project" value="TreeGrafter"/>
</dbReference>
<evidence type="ECO:0000259" key="2">
    <source>
        <dbReference type="Pfam" id="PF00085"/>
    </source>
</evidence>
<keyword evidence="1" id="KW-0812">Transmembrane</keyword>
<dbReference type="AlphaFoldDB" id="A0A0B6ZLZ9"/>
<dbReference type="PANTHER" id="PTHR45663:SF11">
    <property type="entry name" value="GEO12009P1"/>
    <property type="match status" value="1"/>
</dbReference>
<sequence>MALININDFRPLANAHYGTNLILAILYFILKYTPKVCDVLFNTCQLEMREWEWLTFMACVVVLKNRKTPTVSEYVSTACLFVKTLSVICFFNYNPAYGILYILLCIGHVLFFPKPVYQGPESILYFRGPNLCEELERNKRVTWLITFYAAWSPKCVNFAPVFSELSHDYTLENLKFGKMDISKYPIVADKYKINIGPLSRQLPTIILFQDGKEIERRPVPTKHVTLKFDFTKVNVIKEFQLNEVYNQCKKALSSRNKVTNSGDAGDTKKDK</sequence>
<dbReference type="Gene3D" id="3.40.30.10">
    <property type="entry name" value="Glutaredoxin"/>
    <property type="match status" value="1"/>
</dbReference>
<name>A0A0B6ZLZ9_9EUPU</name>
<dbReference type="InterPro" id="IPR013766">
    <property type="entry name" value="Thioredoxin_domain"/>
</dbReference>
<keyword evidence="1" id="KW-1133">Transmembrane helix</keyword>
<protein>
    <recommendedName>
        <fullName evidence="2">Thioredoxin domain-containing protein</fullName>
    </recommendedName>
</protein>
<feature type="transmembrane region" description="Helical" evidence="1">
    <location>
        <begin position="99"/>
        <end position="117"/>
    </location>
</feature>
<feature type="transmembrane region" description="Helical" evidence="1">
    <location>
        <begin position="12"/>
        <end position="30"/>
    </location>
</feature>
<evidence type="ECO:0000256" key="1">
    <source>
        <dbReference type="SAM" id="Phobius"/>
    </source>
</evidence>
<dbReference type="PANTHER" id="PTHR45663">
    <property type="entry name" value="GEO12009P1"/>
    <property type="match status" value="1"/>
</dbReference>
<dbReference type="GO" id="GO:0005737">
    <property type="term" value="C:cytoplasm"/>
    <property type="evidence" value="ECO:0007669"/>
    <property type="project" value="TreeGrafter"/>
</dbReference>
<dbReference type="Pfam" id="PF00085">
    <property type="entry name" value="Thioredoxin"/>
    <property type="match status" value="1"/>
</dbReference>
<keyword evidence="1" id="KW-0472">Membrane</keyword>
<organism evidence="3">
    <name type="scientific">Arion vulgaris</name>
    <dbReference type="NCBI Taxonomy" id="1028688"/>
    <lineage>
        <taxon>Eukaryota</taxon>
        <taxon>Metazoa</taxon>
        <taxon>Spiralia</taxon>
        <taxon>Lophotrochozoa</taxon>
        <taxon>Mollusca</taxon>
        <taxon>Gastropoda</taxon>
        <taxon>Heterobranchia</taxon>
        <taxon>Euthyneura</taxon>
        <taxon>Panpulmonata</taxon>
        <taxon>Eupulmonata</taxon>
        <taxon>Stylommatophora</taxon>
        <taxon>Helicina</taxon>
        <taxon>Arionoidea</taxon>
        <taxon>Arionidae</taxon>
        <taxon>Arion</taxon>
    </lineage>
</organism>
<reference evidence="3" key="1">
    <citation type="submission" date="2014-12" db="EMBL/GenBank/DDBJ databases">
        <title>Insight into the proteome of Arion vulgaris.</title>
        <authorList>
            <person name="Aradska J."/>
            <person name="Bulat T."/>
            <person name="Smidak R."/>
            <person name="Sarate P."/>
            <person name="Gangsoo J."/>
            <person name="Sialana F."/>
            <person name="Bilban M."/>
            <person name="Lubec G."/>
        </authorList>
    </citation>
    <scope>NUCLEOTIDE SEQUENCE</scope>
    <source>
        <tissue evidence="3">Skin</tissue>
    </source>
</reference>